<dbReference type="HOGENOM" id="CLU_038297_1_0_4"/>
<gene>
    <name evidence="1" type="ORF">BGL_1c20440</name>
</gene>
<dbReference type="SUPFAM" id="SSF53474">
    <property type="entry name" value="alpha/beta-Hydrolases"/>
    <property type="match status" value="1"/>
</dbReference>
<sequence>MNDRFTPWAAVPARTVRRGHFWMPGERVEAGGRTVQRGPMYVEWEAPPTVTREWPIVLMHGGGFQGTEWFDTPDGRPGWAQRLVEAGYAVFVVDRPGHGRSPYHVDALGVMGPPFSYEGGRAIYFPGDDARHTQWPFAADDAAAMDAFIAGYGPLPADLEASQTMDADRTAALLARIGPAILVTHSASGPDGWLVADRCPGLVKAIAAIEPMGPPFATIPNIGPLRWGPAAAPLRFEPPVSDPGQLRAARPGDFRLPSLAGLPILIVTAEASAFAAASPPTAAFLDGCGASTELLHLPDHGVRGNGHGLIYERNSDAALAVVLAWLVRRTEGAGATGEVDEAAAVDAGNVNAQGGVR</sequence>
<dbReference type="PANTHER" id="PTHR43194">
    <property type="entry name" value="HYDROLASE ALPHA/BETA FOLD FAMILY"/>
    <property type="match status" value="1"/>
</dbReference>
<evidence type="ECO:0000313" key="2">
    <source>
        <dbReference type="Proteomes" id="UP000031838"/>
    </source>
</evidence>
<dbReference type="AlphaFoldDB" id="A0A0B6RT39"/>
<reference evidence="2" key="1">
    <citation type="submission" date="2011-03" db="EMBL/GenBank/DDBJ databases">
        <authorList>
            <person name="Voget S."/>
            <person name="Streit W.R."/>
            <person name="Jaeger K.E."/>
            <person name="Daniel R."/>
        </authorList>
    </citation>
    <scope>NUCLEOTIDE SEQUENCE [LARGE SCALE GENOMIC DNA]</scope>
    <source>
        <strain evidence="2">PG1</strain>
    </source>
</reference>
<proteinExistence type="predicted"/>
<evidence type="ECO:0000313" key="1">
    <source>
        <dbReference type="EMBL" id="AJK46553.1"/>
    </source>
</evidence>
<dbReference type="Proteomes" id="UP000031838">
    <property type="component" value="Chromosome 1"/>
</dbReference>
<dbReference type="EMBL" id="CP002580">
    <property type="protein sequence ID" value="AJK46553.1"/>
    <property type="molecule type" value="Genomic_DNA"/>
</dbReference>
<dbReference type="Gene3D" id="3.40.50.1820">
    <property type="entry name" value="alpha/beta hydrolase"/>
    <property type="match status" value="1"/>
</dbReference>
<dbReference type="KEGG" id="bgp:BGL_1c20440"/>
<dbReference type="RefSeq" id="WP_158336057.1">
    <property type="nucleotide sequence ID" value="NZ_CP002580.1"/>
</dbReference>
<organism evidence="1 2">
    <name type="scientific">Burkholderia plantarii</name>
    <dbReference type="NCBI Taxonomy" id="41899"/>
    <lineage>
        <taxon>Bacteria</taxon>
        <taxon>Pseudomonadati</taxon>
        <taxon>Pseudomonadota</taxon>
        <taxon>Betaproteobacteria</taxon>
        <taxon>Burkholderiales</taxon>
        <taxon>Burkholderiaceae</taxon>
        <taxon>Burkholderia</taxon>
    </lineage>
</organism>
<dbReference type="PANTHER" id="PTHR43194:SF4">
    <property type="entry name" value="AB HYDROLASE-1 DOMAIN-CONTAINING PROTEIN"/>
    <property type="match status" value="1"/>
</dbReference>
<dbReference type="InterPro" id="IPR029058">
    <property type="entry name" value="AB_hydrolase_fold"/>
</dbReference>
<accession>A0A0B6RT39</accession>
<dbReference type="InterPro" id="IPR050228">
    <property type="entry name" value="Carboxylesterase_BioH"/>
</dbReference>
<reference evidence="1 2" key="2">
    <citation type="journal article" date="2016" name="Appl. Microbiol. Biotechnol.">
        <title>Mutations improving production and secretion of extracellular lipase by Burkholderia glumae PG1.</title>
        <authorList>
            <person name="Knapp A."/>
            <person name="Voget S."/>
            <person name="Gao R."/>
            <person name="Zaburannyi N."/>
            <person name="Krysciak D."/>
            <person name="Breuer M."/>
            <person name="Hauer B."/>
            <person name="Streit W.R."/>
            <person name="Muller R."/>
            <person name="Daniel R."/>
            <person name="Jaeger K.E."/>
        </authorList>
    </citation>
    <scope>NUCLEOTIDE SEQUENCE [LARGE SCALE GENOMIC DNA]</scope>
    <source>
        <strain evidence="1 2">PG1</strain>
    </source>
</reference>
<keyword evidence="2" id="KW-1185">Reference proteome</keyword>
<name>A0A0B6RT39_BURPL</name>
<evidence type="ECO:0008006" key="3">
    <source>
        <dbReference type="Google" id="ProtNLM"/>
    </source>
</evidence>
<protein>
    <recommendedName>
        <fullName evidence="3">AB hydrolase-1 domain-containing protein</fullName>
    </recommendedName>
</protein>